<gene>
    <name evidence="2" type="ORF">ATEIFO6365_0002081200</name>
</gene>
<keyword evidence="3" id="KW-1185">Reference proteome</keyword>
<accession>A0A5M3YNA3</accession>
<name>A0A5M3YNA3_ASPTE</name>
<dbReference type="OrthoDB" id="10250282at2759"/>
<dbReference type="PANTHER" id="PTHR47431">
    <property type="entry name" value="ZN(II)2CYS6 TRANSCRIPTION FACTOR (EUROFUNG)-RELATED"/>
    <property type="match status" value="1"/>
</dbReference>
<dbReference type="VEuPathDB" id="FungiDB:ATEG_04370"/>
<dbReference type="Proteomes" id="UP000452235">
    <property type="component" value="Unassembled WGS sequence"/>
</dbReference>
<feature type="compositionally biased region" description="Low complexity" evidence="1">
    <location>
        <begin position="432"/>
        <end position="441"/>
    </location>
</feature>
<organism evidence="2 3">
    <name type="scientific">Aspergillus terreus</name>
    <dbReference type="NCBI Taxonomy" id="33178"/>
    <lineage>
        <taxon>Eukaryota</taxon>
        <taxon>Fungi</taxon>
        <taxon>Dikarya</taxon>
        <taxon>Ascomycota</taxon>
        <taxon>Pezizomycotina</taxon>
        <taxon>Eurotiomycetes</taxon>
        <taxon>Eurotiomycetidae</taxon>
        <taxon>Eurotiales</taxon>
        <taxon>Aspergillaceae</taxon>
        <taxon>Aspergillus</taxon>
        <taxon>Aspergillus subgen. Circumdati</taxon>
    </lineage>
</organism>
<proteinExistence type="predicted"/>
<feature type="compositionally biased region" description="Polar residues" evidence="1">
    <location>
        <begin position="9"/>
        <end position="19"/>
    </location>
</feature>
<sequence>MTDDRGRSQENGPTGSRSSSEGDEWVKQLSGLCGPGAGLRHVDIPMAEIDSMFDSIFAPADEPAGNALSPHARNPIRLYGSNEDILDAYYIFIHPYFPILPAPVRLPVYSRPQPRRVSPVHLSNGLALAIAAILVLIPHPDENDAHRAEYVRVRRDFAHCFAKSALEAIESEYEPLRGCEDPSNPSAEGVRVFDREPFHPKVPPSIEGVIALSILSVYEYAQRGNMNEMLHRANQALALAMSLSLHETMDEDEFAEARRRTWWMTVCTPVAVSGMRLMATQYMTVCQGLAVSNTPPSFDLYDPWFVTPFPEGWKLLVEAQQAILESATFARDLDDTIKTQADPAWISPRMAALDSQIASLLLACREAPPVSQMAPSSGSPEYVASTTMRAFAEIKLHTARIKIHRLCAFQDLTNAPTSQTGGPDRPIPPPIDARAPSSPSDINLDPMPAPDVSVPSGVRGLRFPFAADVSSKICLHAALNTVTLLDNLPYPNPAHETARRAQTARLELPRTMPTLVCCAMQAGYALLMLCLKARGFQETEAGVDGLRAPSLAGFRSDVQQSLRLVVKLVGNYALAFEALQGIRDELAQAIDREFFK</sequence>
<evidence type="ECO:0000313" key="2">
    <source>
        <dbReference type="EMBL" id="GFF13701.1"/>
    </source>
</evidence>
<comment type="caution">
    <text evidence="2">The sequence shown here is derived from an EMBL/GenBank/DDBJ whole genome shotgun (WGS) entry which is preliminary data.</text>
</comment>
<reference evidence="2 3" key="1">
    <citation type="submission" date="2020-01" db="EMBL/GenBank/DDBJ databases">
        <title>Aspergillus terreus IFO 6365 whole genome shotgun sequence.</title>
        <authorList>
            <person name="Kanamasa S."/>
            <person name="Takahashi H."/>
        </authorList>
    </citation>
    <scope>NUCLEOTIDE SEQUENCE [LARGE SCALE GENOMIC DNA]</scope>
    <source>
        <strain evidence="2 3">IFO 6365</strain>
    </source>
</reference>
<protein>
    <submittedName>
        <fullName evidence="2">C6 finger domain protein</fullName>
    </submittedName>
</protein>
<feature type="region of interest" description="Disordered" evidence="1">
    <location>
        <begin position="413"/>
        <end position="448"/>
    </location>
</feature>
<dbReference type="PANTHER" id="PTHR47431:SF5">
    <property type="entry name" value="ZN(II)2CYS6 TRANSCRIPTION FACTOR (EUROFUNG)"/>
    <property type="match status" value="1"/>
</dbReference>
<feature type="region of interest" description="Disordered" evidence="1">
    <location>
        <begin position="1"/>
        <end position="24"/>
    </location>
</feature>
<dbReference type="AlphaFoldDB" id="A0A5M3YNA3"/>
<evidence type="ECO:0000256" key="1">
    <source>
        <dbReference type="SAM" id="MobiDB-lite"/>
    </source>
</evidence>
<dbReference type="EMBL" id="BLJY01000002">
    <property type="protein sequence ID" value="GFF13701.1"/>
    <property type="molecule type" value="Genomic_DNA"/>
</dbReference>
<evidence type="ECO:0000313" key="3">
    <source>
        <dbReference type="Proteomes" id="UP000452235"/>
    </source>
</evidence>
<dbReference type="CDD" id="cd12148">
    <property type="entry name" value="fungal_TF_MHR"/>
    <property type="match status" value="1"/>
</dbReference>